<dbReference type="Pfam" id="PF14195">
    <property type="entry name" value="DUF4316"/>
    <property type="match status" value="1"/>
</dbReference>
<evidence type="ECO:0000259" key="2">
    <source>
        <dbReference type="Pfam" id="PF14195"/>
    </source>
</evidence>
<dbReference type="EMBL" id="QRJH01000008">
    <property type="protein sequence ID" value="RHH16799.1"/>
    <property type="molecule type" value="Genomic_DNA"/>
</dbReference>
<evidence type="ECO:0000256" key="1">
    <source>
        <dbReference type="SAM" id="MobiDB-lite"/>
    </source>
</evidence>
<sequence length="185" mass="20427">MGQITFYTAECMEFPSLGEYHNNLTLQEAVTTYQAIPADRLHGIKGIGFTLEDGSMYSGMEYPLVQGKRLDLDTLCLIEHFKDSPLVQAAVVDLVKALPDLTVDDRENFLLDLTSLENPLKNAEVQVEDDYGMIDGIINNGERAKDKEPGMDKPSVLGQLSQAKKECAERKPPEIGKPGKDGPEL</sequence>
<accession>A0A414VZ83</accession>
<dbReference type="InterPro" id="IPR025465">
    <property type="entry name" value="DUF4316"/>
</dbReference>
<dbReference type="Proteomes" id="UP000284024">
    <property type="component" value="Unassembled WGS sequence"/>
</dbReference>
<proteinExistence type="predicted"/>
<feature type="region of interest" description="Disordered" evidence="1">
    <location>
        <begin position="141"/>
        <end position="185"/>
    </location>
</feature>
<feature type="domain" description="DUF4316" evidence="2">
    <location>
        <begin position="117"/>
        <end position="160"/>
    </location>
</feature>
<reference evidence="3 4" key="1">
    <citation type="submission" date="2018-08" db="EMBL/GenBank/DDBJ databases">
        <title>A genome reference for cultivated species of the human gut microbiota.</title>
        <authorList>
            <person name="Zou Y."/>
            <person name="Xue W."/>
            <person name="Luo G."/>
        </authorList>
    </citation>
    <scope>NUCLEOTIDE SEQUENCE [LARGE SCALE GENOMIC DNA]</scope>
    <source>
        <strain evidence="3 4">AM18-2AC</strain>
    </source>
</reference>
<gene>
    <name evidence="3" type="ORF">DW222_14580</name>
</gene>
<comment type="caution">
    <text evidence="3">The sequence shown here is derived from an EMBL/GenBank/DDBJ whole genome shotgun (WGS) entry which is preliminary data.</text>
</comment>
<organism evidence="3 4">
    <name type="scientific">Blautia obeum</name>
    <dbReference type="NCBI Taxonomy" id="40520"/>
    <lineage>
        <taxon>Bacteria</taxon>
        <taxon>Bacillati</taxon>
        <taxon>Bacillota</taxon>
        <taxon>Clostridia</taxon>
        <taxon>Lachnospirales</taxon>
        <taxon>Lachnospiraceae</taxon>
        <taxon>Blautia</taxon>
    </lineage>
</organism>
<name>A0A414VZ83_9FIRM</name>
<dbReference type="AlphaFoldDB" id="A0A414VZ83"/>
<protein>
    <submittedName>
        <fullName evidence="3">DUF4316 domain-containing protein</fullName>
    </submittedName>
</protein>
<feature type="compositionally biased region" description="Basic and acidic residues" evidence="1">
    <location>
        <begin position="142"/>
        <end position="151"/>
    </location>
</feature>
<evidence type="ECO:0000313" key="4">
    <source>
        <dbReference type="Proteomes" id="UP000284024"/>
    </source>
</evidence>
<feature type="compositionally biased region" description="Basic and acidic residues" evidence="1">
    <location>
        <begin position="163"/>
        <end position="185"/>
    </location>
</feature>
<evidence type="ECO:0000313" key="3">
    <source>
        <dbReference type="EMBL" id="RHH16799.1"/>
    </source>
</evidence>